<dbReference type="PANTHER" id="PTHR33107">
    <property type="entry name" value="KUNITZ TRYPSIN INHIBITOR 2"/>
    <property type="match status" value="1"/>
</dbReference>
<comment type="subcellular location">
    <subcellularLocation>
        <location evidence="1">Secreted</location>
    </subcellularLocation>
</comment>
<evidence type="ECO:0000256" key="1">
    <source>
        <dbReference type="ARBA" id="ARBA00004613"/>
    </source>
</evidence>
<dbReference type="CDD" id="cd23377">
    <property type="entry name" value="beta-trefoil_STI_MP4-like"/>
    <property type="match status" value="1"/>
</dbReference>
<organism evidence="6 9">
    <name type="scientific">Medicago truncatula</name>
    <name type="common">Barrel medic</name>
    <name type="synonym">Medicago tribuloides</name>
    <dbReference type="NCBI Taxonomy" id="3880"/>
    <lineage>
        <taxon>Eukaryota</taxon>
        <taxon>Viridiplantae</taxon>
        <taxon>Streptophyta</taxon>
        <taxon>Embryophyta</taxon>
        <taxon>Tracheophyta</taxon>
        <taxon>Spermatophyta</taxon>
        <taxon>Magnoliopsida</taxon>
        <taxon>eudicotyledons</taxon>
        <taxon>Gunneridae</taxon>
        <taxon>Pentapetalae</taxon>
        <taxon>rosids</taxon>
        <taxon>fabids</taxon>
        <taxon>Fabales</taxon>
        <taxon>Fabaceae</taxon>
        <taxon>Papilionoideae</taxon>
        <taxon>50 kb inversion clade</taxon>
        <taxon>NPAAA clade</taxon>
        <taxon>Hologalegina</taxon>
        <taxon>IRL clade</taxon>
        <taxon>Trifolieae</taxon>
        <taxon>Medicago</taxon>
    </lineage>
</organism>
<keyword evidence="2" id="KW-0964">Secreted</keyword>
<dbReference type="Proteomes" id="UP000265566">
    <property type="component" value="Chromosome 1"/>
</dbReference>
<dbReference type="InterPro" id="IPR011065">
    <property type="entry name" value="Kunitz_inhibitor_STI-like_sf"/>
</dbReference>
<keyword evidence="9" id="KW-1185">Reference proteome</keyword>
<keyword evidence="5" id="KW-1015">Disulfide bond</keyword>
<keyword evidence="3" id="KW-0646">Protease inhibitor</keyword>
<evidence type="ECO:0000313" key="10">
    <source>
        <dbReference type="Proteomes" id="UP000265566"/>
    </source>
</evidence>
<dbReference type="Pfam" id="PF00197">
    <property type="entry name" value="Kunitz_legume"/>
    <property type="match status" value="1"/>
</dbReference>
<dbReference type="KEGG" id="mtr:25482732"/>
<dbReference type="SMART" id="SM00452">
    <property type="entry name" value="STI"/>
    <property type="match status" value="1"/>
</dbReference>
<evidence type="ECO:0000256" key="2">
    <source>
        <dbReference type="ARBA" id="ARBA00022525"/>
    </source>
</evidence>
<sequence>MKFIYSLIISFLLFAFITTNLPLAFSYDDGRYIMDSDMWPVHPDGHYALIPSFMGINIGRVYLGKTGDSTCPVTVLEQDFTSERGIPLKFSVPGDPYYGEIFTGKPVDIEFVRKPDCVESSKWLIFVDNVIQKSCVGIGGPENYPGMQILNGTFLIRRNGGGVRYIYKFVFCVNGSTTNCSDIGYYKIGEMGGRLILNAKQASSFLFVENYSYKDKDGIIKSVA</sequence>
<evidence type="ECO:0000256" key="3">
    <source>
        <dbReference type="ARBA" id="ARBA00022690"/>
    </source>
</evidence>
<evidence type="ECO:0000256" key="4">
    <source>
        <dbReference type="ARBA" id="ARBA00022900"/>
    </source>
</evidence>
<dbReference type="STRING" id="3880.A0A072VRS5"/>
<dbReference type="EMBL" id="PSQE01000001">
    <property type="protein sequence ID" value="RHN78243.1"/>
    <property type="molecule type" value="Genomic_DNA"/>
</dbReference>
<gene>
    <name evidence="8" type="primary">25482732</name>
    <name evidence="6" type="ordered locus">MTR_1g035770</name>
    <name evidence="7" type="ORF">MtrunA17_Chr1g0163381</name>
</gene>
<dbReference type="EMBL" id="CM001217">
    <property type="protein sequence ID" value="KEH40820.1"/>
    <property type="molecule type" value="Genomic_DNA"/>
</dbReference>
<dbReference type="EnsemblPlants" id="KEH40820">
    <property type="protein sequence ID" value="KEH40820"/>
    <property type="gene ID" value="MTR_1g035770"/>
</dbReference>
<evidence type="ECO:0000313" key="9">
    <source>
        <dbReference type="Proteomes" id="UP000002051"/>
    </source>
</evidence>
<dbReference type="OrthoDB" id="1423257at2759"/>
<proteinExistence type="predicted"/>
<evidence type="ECO:0000256" key="5">
    <source>
        <dbReference type="ARBA" id="ARBA00023157"/>
    </source>
</evidence>
<protein>
    <submittedName>
        <fullName evidence="6">Kunitz type trypsin inhibitor / Alpha-fucosidase</fullName>
    </submittedName>
</protein>
<reference evidence="6 9" key="1">
    <citation type="journal article" date="2011" name="Nature">
        <title>The Medicago genome provides insight into the evolution of rhizobial symbioses.</title>
        <authorList>
            <person name="Young N.D."/>
            <person name="Debelle F."/>
            <person name="Oldroyd G.E."/>
            <person name="Geurts R."/>
            <person name="Cannon S.B."/>
            <person name="Udvardi M.K."/>
            <person name="Benedito V.A."/>
            <person name="Mayer K.F."/>
            <person name="Gouzy J."/>
            <person name="Schoof H."/>
            <person name="Van de Peer Y."/>
            <person name="Proost S."/>
            <person name="Cook D.R."/>
            <person name="Meyers B.C."/>
            <person name="Spannagl M."/>
            <person name="Cheung F."/>
            <person name="De Mita S."/>
            <person name="Krishnakumar V."/>
            <person name="Gundlach H."/>
            <person name="Zhou S."/>
            <person name="Mudge J."/>
            <person name="Bharti A.K."/>
            <person name="Murray J.D."/>
            <person name="Naoumkina M.A."/>
            <person name="Rosen B."/>
            <person name="Silverstein K.A."/>
            <person name="Tang H."/>
            <person name="Rombauts S."/>
            <person name="Zhao P.X."/>
            <person name="Zhou P."/>
            <person name="Barbe V."/>
            <person name="Bardou P."/>
            <person name="Bechner M."/>
            <person name="Bellec A."/>
            <person name="Berger A."/>
            <person name="Berges H."/>
            <person name="Bidwell S."/>
            <person name="Bisseling T."/>
            <person name="Choisne N."/>
            <person name="Couloux A."/>
            <person name="Denny R."/>
            <person name="Deshpande S."/>
            <person name="Dai X."/>
            <person name="Doyle J.J."/>
            <person name="Dudez A.M."/>
            <person name="Farmer A.D."/>
            <person name="Fouteau S."/>
            <person name="Franken C."/>
            <person name="Gibelin C."/>
            <person name="Gish J."/>
            <person name="Goldstein S."/>
            <person name="Gonzalez A.J."/>
            <person name="Green P.J."/>
            <person name="Hallab A."/>
            <person name="Hartog M."/>
            <person name="Hua A."/>
            <person name="Humphray S.J."/>
            <person name="Jeong D.H."/>
            <person name="Jing Y."/>
            <person name="Jocker A."/>
            <person name="Kenton S.M."/>
            <person name="Kim D.J."/>
            <person name="Klee K."/>
            <person name="Lai H."/>
            <person name="Lang C."/>
            <person name="Lin S."/>
            <person name="Macmil S.L."/>
            <person name="Magdelenat G."/>
            <person name="Matthews L."/>
            <person name="McCorrison J."/>
            <person name="Monaghan E.L."/>
            <person name="Mun J.H."/>
            <person name="Najar F.Z."/>
            <person name="Nicholson C."/>
            <person name="Noirot C."/>
            <person name="O'Bleness M."/>
            <person name="Paule C.R."/>
            <person name="Poulain J."/>
            <person name="Prion F."/>
            <person name="Qin B."/>
            <person name="Qu C."/>
            <person name="Retzel E.F."/>
            <person name="Riddle C."/>
            <person name="Sallet E."/>
            <person name="Samain S."/>
            <person name="Samson N."/>
            <person name="Sanders I."/>
            <person name="Saurat O."/>
            <person name="Scarpelli C."/>
            <person name="Schiex T."/>
            <person name="Segurens B."/>
            <person name="Severin A.J."/>
            <person name="Sherrier D.J."/>
            <person name="Shi R."/>
            <person name="Sims S."/>
            <person name="Singer S.R."/>
            <person name="Sinharoy S."/>
            <person name="Sterck L."/>
            <person name="Viollet A."/>
            <person name="Wang B.B."/>
            <person name="Wang K."/>
            <person name="Wang M."/>
            <person name="Wang X."/>
            <person name="Warfsmann J."/>
            <person name="Weissenbach J."/>
            <person name="White D.D."/>
            <person name="White J.D."/>
            <person name="Wiley G.B."/>
            <person name="Wincker P."/>
            <person name="Xing Y."/>
            <person name="Yang L."/>
            <person name="Yao Z."/>
            <person name="Ying F."/>
            <person name="Zhai J."/>
            <person name="Zhou L."/>
            <person name="Zuber A."/>
            <person name="Denarie J."/>
            <person name="Dixon R.A."/>
            <person name="May G.D."/>
            <person name="Schwartz D.C."/>
            <person name="Rogers J."/>
            <person name="Quetier F."/>
            <person name="Town C.D."/>
            <person name="Roe B.A."/>
        </authorList>
    </citation>
    <scope>NUCLEOTIDE SEQUENCE [LARGE SCALE GENOMIC DNA]</scope>
    <source>
        <strain evidence="6">A17</strain>
        <strain evidence="8 9">cv. Jemalong A17</strain>
    </source>
</reference>
<keyword evidence="4" id="KW-0722">Serine protease inhibitor</keyword>
<evidence type="ECO:0000313" key="8">
    <source>
        <dbReference type="EnsemblPlants" id="KEH40820"/>
    </source>
</evidence>
<dbReference type="InterPro" id="IPR002160">
    <property type="entry name" value="Prot_inh_Kunz-lg"/>
</dbReference>
<evidence type="ECO:0000313" key="6">
    <source>
        <dbReference type="EMBL" id="KEH40820.1"/>
    </source>
</evidence>
<dbReference type="PANTHER" id="PTHR33107:SF21">
    <property type="entry name" value="KUNITZ FAMILY TRYPSIN AND PROTEASE INHIBITOR PROTEIN"/>
    <property type="match status" value="1"/>
</dbReference>
<dbReference type="HOGENOM" id="CLU_090145_1_1_1"/>
<reference evidence="7" key="5">
    <citation type="journal article" date="2018" name="Nat. Plants">
        <title>Whole-genome landscape of Medicago truncatula symbiotic genes.</title>
        <authorList>
            <person name="Pecrix Y."/>
            <person name="Gamas P."/>
            <person name="Carrere S."/>
        </authorList>
    </citation>
    <scope>NUCLEOTIDE SEQUENCE</scope>
    <source>
        <tissue evidence="7">Leaves</tissue>
    </source>
</reference>
<reference evidence="6 9" key="2">
    <citation type="journal article" date="2014" name="BMC Genomics">
        <title>An improved genome release (version Mt4.0) for the model legume Medicago truncatula.</title>
        <authorList>
            <person name="Tang H."/>
            <person name="Krishnakumar V."/>
            <person name="Bidwell S."/>
            <person name="Rosen B."/>
            <person name="Chan A."/>
            <person name="Zhou S."/>
            <person name="Gentzbittel L."/>
            <person name="Childs K.L."/>
            <person name="Yandell M."/>
            <person name="Gundlach H."/>
            <person name="Mayer K.F."/>
            <person name="Schwartz D.C."/>
            <person name="Town C.D."/>
        </authorList>
    </citation>
    <scope>GENOME REANNOTATION</scope>
    <source>
        <strain evidence="6">A17</strain>
        <strain evidence="8 9">cv. Jemalong A17</strain>
    </source>
</reference>
<dbReference type="MEROPS" id="I03.025"/>
<name>A0A072VRS5_MEDTR</name>
<evidence type="ECO:0000313" key="7">
    <source>
        <dbReference type="EMBL" id="RHN78243.1"/>
    </source>
</evidence>
<reference evidence="8" key="3">
    <citation type="submission" date="2015-04" db="UniProtKB">
        <authorList>
            <consortium name="EnsemblPlants"/>
        </authorList>
    </citation>
    <scope>IDENTIFICATION</scope>
    <source>
        <strain evidence="8">cv. Jemalong A17</strain>
    </source>
</reference>
<dbReference type="GO" id="GO:0005576">
    <property type="term" value="C:extracellular region"/>
    <property type="evidence" value="ECO:0007669"/>
    <property type="project" value="UniProtKB-SubCell"/>
</dbReference>
<dbReference type="Gene3D" id="2.80.10.50">
    <property type="match status" value="1"/>
</dbReference>
<reference evidence="10" key="4">
    <citation type="journal article" date="2018" name="Nat. Plants">
        <title>Whole-genome landscape of Medicago truncatula symbiotic genes.</title>
        <authorList>
            <person name="Pecrix Y."/>
            <person name="Staton S.E."/>
            <person name="Sallet E."/>
            <person name="Lelandais-Briere C."/>
            <person name="Moreau S."/>
            <person name="Carrere S."/>
            <person name="Blein T."/>
            <person name="Jardinaud M.F."/>
            <person name="Latrasse D."/>
            <person name="Zouine M."/>
            <person name="Zahm M."/>
            <person name="Kreplak J."/>
            <person name="Mayjonade B."/>
            <person name="Satge C."/>
            <person name="Perez M."/>
            <person name="Cauet S."/>
            <person name="Marande W."/>
            <person name="Chantry-Darmon C."/>
            <person name="Lopez-Roques C."/>
            <person name="Bouchez O."/>
            <person name="Berard A."/>
            <person name="Debelle F."/>
            <person name="Munos S."/>
            <person name="Bendahmane A."/>
            <person name="Berges H."/>
            <person name="Niebel A."/>
            <person name="Buitink J."/>
            <person name="Frugier F."/>
            <person name="Benhamed M."/>
            <person name="Crespi M."/>
            <person name="Gouzy J."/>
            <person name="Gamas P."/>
        </authorList>
    </citation>
    <scope>NUCLEOTIDE SEQUENCE [LARGE SCALE GENOMIC DNA]</scope>
    <source>
        <strain evidence="10">cv. Jemalong A17</strain>
    </source>
</reference>
<dbReference type="Proteomes" id="UP000002051">
    <property type="component" value="Unassembled WGS sequence"/>
</dbReference>
<dbReference type="GO" id="GO:0004867">
    <property type="term" value="F:serine-type endopeptidase inhibitor activity"/>
    <property type="evidence" value="ECO:0007669"/>
    <property type="project" value="UniProtKB-KW"/>
</dbReference>
<dbReference type="SUPFAM" id="SSF50386">
    <property type="entry name" value="STI-like"/>
    <property type="match status" value="1"/>
</dbReference>
<dbReference type="Gramene" id="rna1777">
    <property type="protein sequence ID" value="RHN78243.1"/>
    <property type="gene ID" value="gene1777"/>
</dbReference>
<dbReference type="AlphaFoldDB" id="A0A072VRS5"/>
<accession>A0A072VRS5</accession>